<name>A0A218P6R8_9EURY</name>
<dbReference type="SUPFAM" id="SSF56300">
    <property type="entry name" value="Metallo-dependent phosphatases"/>
    <property type="match status" value="1"/>
</dbReference>
<evidence type="ECO:0000313" key="2">
    <source>
        <dbReference type="EMBL" id="ASJ06451.1"/>
    </source>
</evidence>
<organism evidence="2 3">
    <name type="scientific">Thermococcus pacificus</name>
    <dbReference type="NCBI Taxonomy" id="71998"/>
    <lineage>
        <taxon>Archaea</taxon>
        <taxon>Methanobacteriati</taxon>
        <taxon>Methanobacteriota</taxon>
        <taxon>Thermococci</taxon>
        <taxon>Thermococcales</taxon>
        <taxon>Thermococcaceae</taxon>
        <taxon>Thermococcus</taxon>
    </lineage>
</organism>
<gene>
    <name evidence="2" type="ORF">A3L08_03455</name>
</gene>
<dbReference type="OrthoDB" id="10013at2157"/>
<dbReference type="InterPro" id="IPR004843">
    <property type="entry name" value="Calcineurin-like_PHP"/>
</dbReference>
<keyword evidence="2" id="KW-0378">Hydrolase</keyword>
<evidence type="ECO:0000313" key="3">
    <source>
        <dbReference type="Proteomes" id="UP000197418"/>
    </source>
</evidence>
<keyword evidence="3" id="KW-1185">Reference proteome</keyword>
<dbReference type="PANTHER" id="PTHR39323:SF1">
    <property type="entry name" value="BLR1149 PROTEIN"/>
    <property type="match status" value="1"/>
</dbReference>
<feature type="domain" description="Calcineurin-like phosphoesterase" evidence="1">
    <location>
        <begin position="20"/>
        <end position="129"/>
    </location>
</feature>
<dbReference type="InterPro" id="IPR029052">
    <property type="entry name" value="Metallo-depent_PP-like"/>
</dbReference>
<dbReference type="PIRSF" id="PIRSF000887">
    <property type="entry name" value="Pesterase_MJ0037"/>
    <property type="match status" value="1"/>
</dbReference>
<dbReference type="RefSeq" id="WP_088853710.1">
    <property type="nucleotide sequence ID" value="NZ_CP015102.1"/>
</dbReference>
<reference evidence="2 3" key="1">
    <citation type="submission" date="2016-04" db="EMBL/GenBank/DDBJ databases">
        <title>Complete genome sequence of Thermococcus pacificus type strain P4.</title>
        <authorList>
            <person name="Oger P.M."/>
        </authorList>
    </citation>
    <scope>NUCLEOTIDE SEQUENCE [LARGE SCALE GENOMIC DNA]</scope>
    <source>
        <strain evidence="2 3">P-4</strain>
    </source>
</reference>
<dbReference type="GeneID" id="33315297"/>
<proteinExistence type="predicted"/>
<dbReference type="Pfam" id="PF00149">
    <property type="entry name" value="Metallophos"/>
    <property type="match status" value="1"/>
</dbReference>
<evidence type="ECO:0000259" key="1">
    <source>
        <dbReference type="Pfam" id="PF00149"/>
    </source>
</evidence>
<dbReference type="InterPro" id="IPR024173">
    <property type="entry name" value="Pesterase_MJ0037-like"/>
</dbReference>
<sequence length="216" mass="24446">MDSFDDLERLSLEMETSHGKTLLIADPHIGFELSRGLRIRTHFEERLAAFVSEKDPDLLVILGDVKEPIGLSFTVKRLLMGFFSDLREIPTVITKGNHDGRIEEVAGKFPHVQVTEHLLLDEELFLHGHTNLQGVEFREAYLGHIHPAYTFKSGGVSRKTKVFVRAGKFLILPTVNPFIEGFDVREGVRMVPFLRGVPSLDLFLPEGVYVGRVQLR</sequence>
<keyword evidence="2" id="KW-0269">Exonuclease</keyword>
<dbReference type="EMBL" id="CP015102">
    <property type="protein sequence ID" value="ASJ06451.1"/>
    <property type="molecule type" value="Genomic_DNA"/>
</dbReference>
<dbReference type="PANTHER" id="PTHR39323">
    <property type="entry name" value="BLR1149 PROTEIN"/>
    <property type="match status" value="1"/>
</dbReference>
<keyword evidence="2" id="KW-0540">Nuclease</keyword>
<dbReference type="Gene3D" id="3.60.21.10">
    <property type="match status" value="1"/>
</dbReference>
<dbReference type="Proteomes" id="UP000197418">
    <property type="component" value="Chromosome"/>
</dbReference>
<dbReference type="KEGG" id="tpaf:A3L08_03455"/>
<dbReference type="AlphaFoldDB" id="A0A218P6R8"/>
<accession>A0A218P6R8</accession>
<dbReference type="GO" id="GO:0004527">
    <property type="term" value="F:exonuclease activity"/>
    <property type="evidence" value="ECO:0007669"/>
    <property type="project" value="UniProtKB-KW"/>
</dbReference>
<protein>
    <submittedName>
        <fullName evidence="2">Exonuclease SbcD</fullName>
    </submittedName>
</protein>